<dbReference type="OrthoDB" id="643089at2"/>
<dbReference type="EMBL" id="RXOC01000005">
    <property type="protein sequence ID" value="RXF70184.1"/>
    <property type="molecule type" value="Genomic_DNA"/>
</dbReference>
<keyword evidence="4" id="KW-1185">Reference proteome</keyword>
<evidence type="ECO:0000313" key="3">
    <source>
        <dbReference type="Proteomes" id="UP000290848"/>
    </source>
</evidence>
<dbReference type="EMBL" id="VWNE01000028">
    <property type="protein sequence ID" value="KAA8479718.1"/>
    <property type="molecule type" value="Genomic_DNA"/>
</dbReference>
<reference evidence="2 3" key="1">
    <citation type="submission" date="2018-12" db="EMBL/GenBank/DDBJ databases">
        <title>The Draft Genome Sequence of the Soil Bacterium Pedobacter tournemirensis R1.</title>
        <authorList>
            <person name="He J."/>
        </authorList>
    </citation>
    <scope>NUCLEOTIDE SEQUENCE [LARGE SCALE GENOMIC DNA]</scope>
    <source>
        <strain evidence="2 3">R1</strain>
    </source>
</reference>
<gene>
    <name evidence="2" type="ORF">EKH83_09925</name>
    <name evidence="1" type="ORF">F1649_16430</name>
</gene>
<dbReference type="Proteomes" id="UP000290848">
    <property type="component" value="Unassembled WGS sequence"/>
</dbReference>
<name>A0A4Q0MAH4_9SPHI</name>
<evidence type="ECO:0000313" key="1">
    <source>
        <dbReference type="EMBL" id="KAA8479718.1"/>
    </source>
</evidence>
<reference evidence="1 4" key="2">
    <citation type="submission" date="2019-09" db="EMBL/GenBank/DDBJ databases">
        <title>Pararcticibacter amylolyticus gen. nov., sp. nov., isolated from a rottenly hemp rope, and reclassification of Pedobacter tournemirensis as Pararcticibacter tournemirensis comb. nov.</title>
        <authorList>
            <person name="Cai Y."/>
        </authorList>
    </citation>
    <scope>NUCLEOTIDE SEQUENCE [LARGE SCALE GENOMIC DNA]</scope>
    <source>
        <strain evidence="1 4">TF5-37.2-LB10</strain>
    </source>
</reference>
<protein>
    <submittedName>
        <fullName evidence="2">Uncharacterized protein</fullName>
    </submittedName>
</protein>
<dbReference type="RefSeq" id="WP_128769257.1">
    <property type="nucleotide sequence ID" value="NZ_RXOC01000005.1"/>
</dbReference>
<dbReference type="AlphaFoldDB" id="A0A4Q0MAH4"/>
<comment type="caution">
    <text evidence="2">The sequence shown here is derived from an EMBL/GenBank/DDBJ whole genome shotgun (WGS) entry which is preliminary data.</text>
</comment>
<sequence>MRKIIPMVIIATVLSIQHIHAQFGKLKNSVDKAKNVTSQTQSAAEKANDAKEKVEGASSEVNKKMGKVNIYFSKARFNGNTQSATKDFGEGDNIYGHIVFPKPIREYVTDNTLTFDVAYKKDGEDNYSVNYVKIDATKINQDAKELDFDVLAKPSEATTLYADRMQAPSLIAMVMQTSEPGTKTEFSWKIEGLQGNFYLTMKSAKSFAAFVTPIQQKANGFAQNDDAMKAELPKEFSQKSYAFADPQLSKTAIIKFLPAGVEVLKFVVGPGDDYKVMKNELGVIIYKQTARYIMIAYKDKKNGNCYYDNMIFERPYEGNGKYGSLKVRTNGERIDCSKIK</sequence>
<evidence type="ECO:0000313" key="2">
    <source>
        <dbReference type="EMBL" id="RXF70184.1"/>
    </source>
</evidence>
<evidence type="ECO:0000313" key="4">
    <source>
        <dbReference type="Proteomes" id="UP000322918"/>
    </source>
</evidence>
<organism evidence="2 3">
    <name type="scientific">Arcticibacter tournemirensis</name>
    <dbReference type="NCBI Taxonomy" id="699437"/>
    <lineage>
        <taxon>Bacteria</taxon>
        <taxon>Pseudomonadati</taxon>
        <taxon>Bacteroidota</taxon>
        <taxon>Sphingobacteriia</taxon>
        <taxon>Sphingobacteriales</taxon>
        <taxon>Sphingobacteriaceae</taxon>
        <taxon>Arcticibacter</taxon>
    </lineage>
</organism>
<proteinExistence type="predicted"/>
<dbReference type="Proteomes" id="UP000322918">
    <property type="component" value="Unassembled WGS sequence"/>
</dbReference>
<accession>A0A4Q0MAH4</accession>